<dbReference type="EMBL" id="QUAH01000001">
    <property type="protein sequence ID" value="RFT16997.1"/>
    <property type="molecule type" value="Genomic_DNA"/>
</dbReference>
<evidence type="ECO:0000313" key="7">
    <source>
        <dbReference type="EMBL" id="RFT16997.1"/>
    </source>
</evidence>
<dbReference type="GO" id="GO:0030170">
    <property type="term" value="F:pyridoxal phosphate binding"/>
    <property type="evidence" value="ECO:0007669"/>
    <property type="project" value="InterPro"/>
</dbReference>
<dbReference type="InterPro" id="IPR015422">
    <property type="entry name" value="PyrdxlP-dep_Trfase_small"/>
</dbReference>
<comment type="caution">
    <text evidence="7">The sequence shown here is derived from an EMBL/GenBank/DDBJ whole genome shotgun (WGS) entry which is preliminary data.</text>
</comment>
<organism evidence="7 8">
    <name type="scientific">Candidatus Saccharicenans subterraneus</name>
    <dbReference type="NCBI Taxonomy" id="2508984"/>
    <lineage>
        <taxon>Bacteria</taxon>
        <taxon>Candidatus Aminicenantota</taxon>
        <taxon>Candidatus Aminicenantia</taxon>
        <taxon>Candidatus Aminicenantales</taxon>
        <taxon>Candidatus Saccharicenantaceae</taxon>
        <taxon>Candidatus Saccharicenans</taxon>
    </lineage>
</organism>
<dbReference type="Proteomes" id="UP000257323">
    <property type="component" value="Unassembled WGS sequence"/>
</dbReference>
<comment type="cofactor">
    <cofactor evidence="1 6">
        <name>pyridoxal 5'-phosphate</name>
        <dbReference type="ChEBI" id="CHEBI:597326"/>
    </cofactor>
</comment>
<reference evidence="7 8" key="1">
    <citation type="submission" date="2018-08" db="EMBL/GenBank/DDBJ databases">
        <title>Genome analysis of the thermophilic bacterium of the candidate phylum Aminicenantes from deep subsurface aquifer revealed its physiology and ecological role.</title>
        <authorList>
            <person name="Kadnikov V.V."/>
            <person name="Mardanov A.V."/>
            <person name="Beletsky A.V."/>
            <person name="Karnachuk O.V."/>
            <person name="Ravin N.V."/>
        </authorList>
    </citation>
    <scope>NUCLEOTIDE SEQUENCE [LARGE SCALE GENOMIC DNA]</scope>
    <source>
        <strain evidence="7">BY38</strain>
    </source>
</reference>
<comment type="similarity">
    <text evidence="2 6">Belongs to the trans-sulfuration enzymes family.</text>
</comment>
<dbReference type="PANTHER" id="PTHR43797">
    <property type="entry name" value="HOMOCYSTEINE/CYSTEINE SYNTHASE"/>
    <property type="match status" value="1"/>
</dbReference>
<keyword evidence="4 5" id="KW-0663">Pyridoxal phosphate</keyword>
<dbReference type="SUPFAM" id="SSF53383">
    <property type="entry name" value="PLP-dependent transferases"/>
    <property type="match status" value="1"/>
</dbReference>
<evidence type="ECO:0000256" key="4">
    <source>
        <dbReference type="ARBA" id="ARBA00022898"/>
    </source>
</evidence>
<gene>
    <name evidence="7" type="ORF">OP8BY_0939</name>
</gene>
<dbReference type="GO" id="GO:0005737">
    <property type="term" value="C:cytoplasm"/>
    <property type="evidence" value="ECO:0007669"/>
    <property type="project" value="TreeGrafter"/>
</dbReference>
<name>A0A3E2BQS9_9BACT</name>
<evidence type="ECO:0000256" key="2">
    <source>
        <dbReference type="ARBA" id="ARBA00009077"/>
    </source>
</evidence>
<dbReference type="Gene3D" id="3.40.640.10">
    <property type="entry name" value="Type I PLP-dependent aspartate aminotransferase-like (Major domain)"/>
    <property type="match status" value="1"/>
</dbReference>
<dbReference type="Gene3D" id="3.90.1150.10">
    <property type="entry name" value="Aspartate Aminotransferase, domain 1"/>
    <property type="match status" value="1"/>
</dbReference>
<evidence type="ECO:0000313" key="8">
    <source>
        <dbReference type="Proteomes" id="UP000257323"/>
    </source>
</evidence>
<dbReference type="InterPro" id="IPR006235">
    <property type="entry name" value="OAc-hSer/O-AcSer_sulfhydrylase"/>
</dbReference>
<dbReference type="Pfam" id="PF01053">
    <property type="entry name" value="Cys_Met_Meta_PP"/>
    <property type="match status" value="1"/>
</dbReference>
<evidence type="ECO:0000256" key="1">
    <source>
        <dbReference type="ARBA" id="ARBA00001933"/>
    </source>
</evidence>
<proteinExistence type="inferred from homology"/>
<feature type="modified residue" description="N6-(pyridoxal phosphate)lysine" evidence="5">
    <location>
        <position position="255"/>
    </location>
</feature>
<keyword evidence="3" id="KW-0808">Transferase</keyword>
<evidence type="ECO:0000256" key="5">
    <source>
        <dbReference type="PIRSR" id="PIRSR001434-2"/>
    </source>
</evidence>
<sequence>MSEEKKYSPGVEKYIREAKAFLARQEEVRARMQRMKFDTIAVHGLYSLEEALDRNQGAIIEPLYLATSQGYRDSDELEAALAYLIPTWCYTRIANPTTYYLEYVLALLEGYRTGYETSCVVTSSGMSAIMMAVDPFLVKQKEGPEKINFVSSIQLYGGTFQHFSVRKMKERDIEVRWVLHPEDIEEWKAKIDDNTRFLYVEAPSNPQQSFCDVKALADLAHSWEIPLIFDATCATPALMRPIAYGVDIVVHSLTKSITTGGLAIGGALISKKPIVTKVKNDDPNFKASFAEYVKFWPYRDNGPAASPFNALMAINDLRTLRLRMDIVSQNCQKVAEFLEKHPRVYQVDYLGLPSYKLHPLAKKYMKLVDSDDGSGQEVNRYGHLMSFRVDGPPENARKVFDRFKIIFRATDLGRIKSVATIPAISTHQQQGEEARRMADIPPQLIRLCVGAENPDDIIEDLNQALNSL</sequence>
<dbReference type="GO" id="GO:0004124">
    <property type="term" value="F:cysteine synthase activity"/>
    <property type="evidence" value="ECO:0007669"/>
    <property type="project" value="TreeGrafter"/>
</dbReference>
<accession>A0A3E2BQS9</accession>
<dbReference type="GO" id="GO:0071269">
    <property type="term" value="P:L-homocysteine biosynthetic process"/>
    <property type="evidence" value="ECO:0007669"/>
    <property type="project" value="TreeGrafter"/>
</dbReference>
<evidence type="ECO:0000256" key="6">
    <source>
        <dbReference type="RuleBase" id="RU362118"/>
    </source>
</evidence>
<dbReference type="InterPro" id="IPR015421">
    <property type="entry name" value="PyrdxlP-dep_Trfase_major"/>
</dbReference>
<dbReference type="GO" id="GO:0006535">
    <property type="term" value="P:cysteine biosynthetic process from serine"/>
    <property type="evidence" value="ECO:0007669"/>
    <property type="project" value="TreeGrafter"/>
</dbReference>
<dbReference type="GO" id="GO:0003961">
    <property type="term" value="F:O-acetylhomoserine aminocarboxypropyltransferase activity"/>
    <property type="evidence" value="ECO:0007669"/>
    <property type="project" value="TreeGrafter"/>
</dbReference>
<dbReference type="InterPro" id="IPR015424">
    <property type="entry name" value="PyrdxlP-dep_Trfase"/>
</dbReference>
<dbReference type="AlphaFoldDB" id="A0A3E2BQS9"/>
<dbReference type="GO" id="GO:0019346">
    <property type="term" value="P:transsulfuration"/>
    <property type="evidence" value="ECO:0007669"/>
    <property type="project" value="InterPro"/>
</dbReference>
<dbReference type="PIRSF" id="PIRSF001434">
    <property type="entry name" value="CGS"/>
    <property type="match status" value="1"/>
</dbReference>
<dbReference type="PANTHER" id="PTHR43797:SF2">
    <property type="entry name" value="HOMOCYSTEINE_CYSTEINE SYNTHASE"/>
    <property type="match status" value="1"/>
</dbReference>
<protein>
    <submittedName>
        <fullName evidence="7">O-acetylhomoserine sulfhydrylase</fullName>
    </submittedName>
</protein>
<evidence type="ECO:0000256" key="3">
    <source>
        <dbReference type="ARBA" id="ARBA00022679"/>
    </source>
</evidence>
<dbReference type="InterPro" id="IPR000277">
    <property type="entry name" value="Cys/Met-Metab_PyrdxlP-dep_enz"/>
</dbReference>